<dbReference type="SFLD" id="SFLDS00019">
    <property type="entry name" value="Glutathione_Transferase_(cytos"/>
    <property type="match status" value="1"/>
</dbReference>
<gene>
    <name evidence="3" type="ORF">NCTC10526_01683</name>
</gene>
<feature type="domain" description="GST N-terminal" evidence="1">
    <location>
        <begin position="4"/>
        <end position="83"/>
    </location>
</feature>
<organism evidence="3 4">
    <name type="scientific">Psychrobacter phenylpyruvicus</name>
    <dbReference type="NCBI Taxonomy" id="29432"/>
    <lineage>
        <taxon>Bacteria</taxon>
        <taxon>Pseudomonadati</taxon>
        <taxon>Pseudomonadota</taxon>
        <taxon>Gammaproteobacteria</taxon>
        <taxon>Moraxellales</taxon>
        <taxon>Moraxellaceae</taxon>
        <taxon>Psychrobacter</taxon>
    </lineage>
</organism>
<dbReference type="Pfam" id="PF00043">
    <property type="entry name" value="GST_C"/>
    <property type="match status" value="1"/>
</dbReference>
<reference evidence="3 4" key="1">
    <citation type="submission" date="2018-06" db="EMBL/GenBank/DDBJ databases">
        <authorList>
            <consortium name="Pathogen Informatics"/>
            <person name="Doyle S."/>
        </authorList>
    </citation>
    <scope>NUCLEOTIDE SEQUENCE [LARGE SCALE GENOMIC DNA]</scope>
    <source>
        <strain evidence="3 4">NCTC10526</strain>
    </source>
</reference>
<dbReference type="Proteomes" id="UP000254123">
    <property type="component" value="Unassembled WGS sequence"/>
</dbReference>
<dbReference type="PANTHER" id="PTHR43968">
    <property type="match status" value="1"/>
</dbReference>
<dbReference type="GO" id="GO:0005737">
    <property type="term" value="C:cytoplasm"/>
    <property type="evidence" value="ECO:0007669"/>
    <property type="project" value="TreeGrafter"/>
</dbReference>
<dbReference type="AlphaFoldDB" id="A0A379LNG3"/>
<dbReference type="PROSITE" id="PS50405">
    <property type="entry name" value="GST_CTER"/>
    <property type="match status" value="1"/>
</dbReference>
<evidence type="ECO:0000313" key="4">
    <source>
        <dbReference type="Proteomes" id="UP000254123"/>
    </source>
</evidence>
<sequence>MSDKFAILYSFRRCPYAMRARLGLLFSGMTVELREVVLKNKPPQMLAISPKGTVPVLQLTDGTVIDESRDIMLWALEQKDLHNLLDEAVQVEADALIDQNDNEFKYWLDRYKYADRHPEMTQEEYRQRGEVYLRQLEKQLEKHTYLLGDKVTVADIGIMPFVRQFAHVDREVFYNLPYPNLQRWLQHWLNHPFFLQVMTKFKPWAEGDEVVVFG</sequence>
<protein>
    <submittedName>
        <fullName evidence="3">Glutaredoxin 2</fullName>
    </submittedName>
</protein>
<dbReference type="CDD" id="cd03196">
    <property type="entry name" value="GST_C_5"/>
    <property type="match status" value="1"/>
</dbReference>
<dbReference type="InterPro" id="IPR004045">
    <property type="entry name" value="Glutathione_S-Trfase_N"/>
</dbReference>
<dbReference type="PANTHER" id="PTHR43968:SF6">
    <property type="entry name" value="GLUTATHIONE S-TRANSFERASE OMEGA"/>
    <property type="match status" value="1"/>
</dbReference>
<dbReference type="InterPro" id="IPR036249">
    <property type="entry name" value="Thioredoxin-like_sf"/>
</dbReference>
<dbReference type="InterPro" id="IPR036282">
    <property type="entry name" value="Glutathione-S-Trfase_C_sf"/>
</dbReference>
<dbReference type="SUPFAM" id="SSF47616">
    <property type="entry name" value="GST C-terminal domain-like"/>
    <property type="match status" value="1"/>
</dbReference>
<dbReference type="InterPro" id="IPR050983">
    <property type="entry name" value="GST_Omega/HSP26"/>
</dbReference>
<dbReference type="EMBL" id="UGVC01000001">
    <property type="protein sequence ID" value="SUD91332.1"/>
    <property type="molecule type" value="Genomic_DNA"/>
</dbReference>
<evidence type="ECO:0000259" key="2">
    <source>
        <dbReference type="PROSITE" id="PS50405"/>
    </source>
</evidence>
<dbReference type="InterPro" id="IPR010987">
    <property type="entry name" value="Glutathione-S-Trfase_C-like"/>
</dbReference>
<accession>A0A379LNG3</accession>
<dbReference type="PROSITE" id="PS51354">
    <property type="entry name" value="GLUTAREDOXIN_2"/>
    <property type="match status" value="1"/>
</dbReference>
<proteinExistence type="predicted"/>
<dbReference type="Gene3D" id="1.20.1050.10">
    <property type="match status" value="1"/>
</dbReference>
<dbReference type="InterPro" id="IPR040079">
    <property type="entry name" value="Glutathione_S-Trfase"/>
</dbReference>
<name>A0A379LNG3_9GAMM</name>
<dbReference type="Pfam" id="PF13417">
    <property type="entry name" value="GST_N_3"/>
    <property type="match status" value="1"/>
</dbReference>
<dbReference type="InterPro" id="IPR004046">
    <property type="entry name" value="GST_C"/>
</dbReference>
<dbReference type="SUPFAM" id="SSF52833">
    <property type="entry name" value="Thioredoxin-like"/>
    <property type="match status" value="1"/>
</dbReference>
<keyword evidence="4" id="KW-1185">Reference proteome</keyword>
<evidence type="ECO:0000259" key="1">
    <source>
        <dbReference type="PROSITE" id="PS50404"/>
    </source>
</evidence>
<dbReference type="STRING" id="1123034.GCA_000685805_02078"/>
<dbReference type="Gene3D" id="3.40.30.10">
    <property type="entry name" value="Glutaredoxin"/>
    <property type="match status" value="1"/>
</dbReference>
<dbReference type="SFLD" id="SFLDG00358">
    <property type="entry name" value="Main_(cytGST)"/>
    <property type="match status" value="1"/>
</dbReference>
<dbReference type="PROSITE" id="PS50404">
    <property type="entry name" value="GST_NTER"/>
    <property type="match status" value="1"/>
</dbReference>
<feature type="domain" description="GST C-terminal" evidence="2">
    <location>
        <begin position="86"/>
        <end position="206"/>
    </location>
</feature>
<dbReference type="CDD" id="cd03060">
    <property type="entry name" value="GST_N_Omega_like"/>
    <property type="match status" value="1"/>
</dbReference>
<dbReference type="RefSeq" id="WP_028859546.1">
    <property type="nucleotide sequence ID" value="NZ_CAJHAQ010000001.1"/>
</dbReference>
<evidence type="ECO:0000313" key="3">
    <source>
        <dbReference type="EMBL" id="SUD91332.1"/>
    </source>
</evidence>